<dbReference type="GO" id="GO:0039694">
    <property type="term" value="P:viral RNA genome replication"/>
    <property type="evidence" value="ECO:0007669"/>
    <property type="project" value="InterPro"/>
</dbReference>
<evidence type="ECO:0000259" key="10">
    <source>
        <dbReference type="PROSITE" id="PS50522"/>
    </source>
</evidence>
<evidence type="ECO:0000256" key="4">
    <source>
        <dbReference type="ARBA" id="ARBA00022695"/>
    </source>
</evidence>
<keyword evidence="6" id="KW-0693">Viral RNA replication</keyword>
<evidence type="ECO:0000256" key="7">
    <source>
        <dbReference type="ARBA" id="ARBA00030248"/>
    </source>
</evidence>
<evidence type="ECO:0000256" key="3">
    <source>
        <dbReference type="ARBA" id="ARBA00022679"/>
    </source>
</evidence>
<feature type="domain" description="RdRp catalytic" evidence="10">
    <location>
        <begin position="309"/>
        <end position="445"/>
    </location>
</feature>
<dbReference type="InterPro" id="IPR007096">
    <property type="entry name" value="RNA-dir_Rpol_cat_phage"/>
</dbReference>
<dbReference type="PROSITE" id="PS50522">
    <property type="entry name" value="RDRP_PHAGE"/>
    <property type="match status" value="1"/>
</dbReference>
<evidence type="ECO:0000313" key="11">
    <source>
        <dbReference type="EMBL" id="QDH90890.1"/>
    </source>
</evidence>
<dbReference type="InterPro" id="IPR005093">
    <property type="entry name" value="RNArep_beta"/>
</dbReference>
<dbReference type="InterPro" id="IPR043502">
    <property type="entry name" value="DNA/RNA_pol_sf"/>
</dbReference>
<dbReference type="GO" id="GO:0003968">
    <property type="term" value="F:RNA-directed RNA polymerase activity"/>
    <property type="evidence" value="ECO:0007669"/>
    <property type="project" value="UniProtKB-KW"/>
</dbReference>
<dbReference type="GO" id="GO:0000166">
    <property type="term" value="F:nucleotide binding"/>
    <property type="evidence" value="ECO:0007669"/>
    <property type="project" value="UniProtKB-KW"/>
</dbReference>
<evidence type="ECO:0000256" key="2">
    <source>
        <dbReference type="ARBA" id="ARBA00022484"/>
    </source>
</evidence>
<keyword evidence="4" id="KW-0548">Nucleotidyltransferase</keyword>
<keyword evidence="9" id="KW-0460">Magnesium</keyword>
<dbReference type="EC" id="2.7.7.48" evidence="1"/>
<keyword evidence="5" id="KW-0547">Nucleotide-binding</keyword>
<gene>
    <name evidence="11" type="ORF">H4Rhizo45528_000003</name>
</gene>
<organism evidence="11">
    <name type="scientific">Leviviridae sp</name>
    <dbReference type="NCBI Taxonomy" id="2027243"/>
    <lineage>
        <taxon>Viruses</taxon>
        <taxon>Riboviria</taxon>
        <taxon>Orthornavirae</taxon>
        <taxon>Lenarviricota</taxon>
        <taxon>Leviviricetes</taxon>
        <taxon>Norzivirales</taxon>
        <taxon>Fiersviridae</taxon>
    </lineage>
</organism>
<evidence type="ECO:0000256" key="6">
    <source>
        <dbReference type="ARBA" id="ARBA00022953"/>
    </source>
</evidence>
<sequence>MGNRKSQVDISFYVDLLRNVLADAYACYPGIPSRELDRDMVTIRTRVANEGFEFLTKTLPILGKALDSALETGQLIVPRQFARKSKSGEHWNIPKIFSALFLTIFDRQGHLVHDTNTAVGMIRQLCFVCYKVEHPYTDEQVDTCLSNFKDVDLNLFSAAMPLDEFEQGILSRARVLLRRLFSGFDPSDIVPHHGPGAVADRLSGRRKYDVHFYSREIDQLYPYVVFSTFGIHTQTYDDLLFHTRLTGVQPPARVVCVPKDSRGPRIISCEPALLQFLQQGLSRRICRLVEEHALTKGSVFFTNQQRHRDLALSSSRDGIFATLDMSDASDRVSVDLVKALFPERLVPYLLGTRSDSTRLPSGELIRLNKFAPMGSALCFPIEALTFWALSSAVVWAVSRRQGRLRFPIFVFGDDIIAPTKYAEKIISVLERFSLKFNRGKCFMRGKFRESCGCDAFNGEDVTPVKIRVLRTQVRTRVIKDVYRLSRNAQTFFDHGYWKTAAYLWNYCESIVGLLPTTSDRFSGISRSSTILPCEHPLPMGAVTRWNMDLQRLEVRSYTLRSRKVESTFSRDVLRLAHDLIEGLHEPFTEYVAVPHSALPKAGWFALL</sequence>
<keyword evidence="9" id="KW-0479">Metal-binding</keyword>
<dbReference type="Pfam" id="PF03431">
    <property type="entry name" value="RNA_replicase_B"/>
    <property type="match status" value="1"/>
</dbReference>
<dbReference type="SUPFAM" id="SSF56672">
    <property type="entry name" value="DNA/RNA polymerases"/>
    <property type="match status" value="1"/>
</dbReference>
<comment type="cofactor">
    <cofactor evidence="9">
        <name>Mg(2+)</name>
        <dbReference type="ChEBI" id="CHEBI:18420"/>
    </cofactor>
    <text evidence="9">Binds 2 Mg(2+) per subunit.</text>
</comment>
<evidence type="ECO:0000256" key="1">
    <source>
        <dbReference type="ARBA" id="ARBA00012494"/>
    </source>
</evidence>
<feature type="binding site" evidence="9">
    <location>
        <position position="324"/>
    </location>
    <ligand>
        <name>Mg(2+)</name>
        <dbReference type="ChEBI" id="CHEBI:18420"/>
        <label>2</label>
    </ligand>
</feature>
<evidence type="ECO:0000256" key="9">
    <source>
        <dbReference type="PIRSR" id="PIRSR605093-1"/>
    </source>
</evidence>
<protein>
    <recommendedName>
        <fullName evidence="1">RNA-directed RNA polymerase</fullName>
        <ecNumber evidence="1">2.7.7.48</ecNumber>
    </recommendedName>
    <alternativeName>
        <fullName evidence="7">RNA replicase beta chain</fullName>
    </alternativeName>
</protein>
<accession>A0A514DBA3</accession>
<feature type="binding site" evidence="9">
    <location>
        <position position="414"/>
    </location>
    <ligand>
        <name>Mg(2+)</name>
        <dbReference type="ChEBI" id="CHEBI:18420"/>
        <label>2</label>
    </ligand>
</feature>
<feature type="binding site" evidence="9">
    <location>
        <position position="413"/>
    </location>
    <ligand>
        <name>Mg(2+)</name>
        <dbReference type="ChEBI" id="CHEBI:18420"/>
        <label>2</label>
    </ligand>
</feature>
<reference evidence="11" key="1">
    <citation type="submission" date="2019-05" db="EMBL/GenBank/DDBJ databases">
        <title>Metatranscriptomic reconstruction reveals RNA viruses with the potential to shape carbon cycling in soil.</title>
        <authorList>
            <person name="Starr E.P."/>
            <person name="Nuccio E."/>
            <person name="Pett-Ridge J."/>
            <person name="Banfield J.F."/>
            <person name="Firestone M.K."/>
        </authorList>
    </citation>
    <scope>NUCLEOTIDE SEQUENCE</scope>
    <source>
        <strain evidence="11">H4_Rhizo_45_scaffold_528</strain>
    </source>
</reference>
<evidence type="ECO:0000256" key="5">
    <source>
        <dbReference type="ARBA" id="ARBA00022741"/>
    </source>
</evidence>
<dbReference type="EMBL" id="MN035848">
    <property type="protein sequence ID" value="QDH90890.1"/>
    <property type="molecule type" value="Genomic_RNA"/>
</dbReference>
<proteinExistence type="predicted"/>
<dbReference type="GO" id="GO:0046872">
    <property type="term" value="F:metal ion binding"/>
    <property type="evidence" value="ECO:0007669"/>
    <property type="project" value="UniProtKB-KW"/>
</dbReference>
<comment type="catalytic activity">
    <reaction evidence="8">
        <text>RNA(n) + a ribonucleoside 5'-triphosphate = RNA(n+1) + diphosphate</text>
        <dbReference type="Rhea" id="RHEA:21248"/>
        <dbReference type="Rhea" id="RHEA-COMP:14527"/>
        <dbReference type="Rhea" id="RHEA-COMP:17342"/>
        <dbReference type="ChEBI" id="CHEBI:33019"/>
        <dbReference type="ChEBI" id="CHEBI:61557"/>
        <dbReference type="ChEBI" id="CHEBI:140395"/>
        <dbReference type="EC" id="2.7.7.48"/>
    </reaction>
</comment>
<evidence type="ECO:0000256" key="8">
    <source>
        <dbReference type="ARBA" id="ARBA00048744"/>
    </source>
</evidence>
<keyword evidence="3" id="KW-0808">Transferase</keyword>
<name>A0A514DBA3_9VIRU</name>
<keyword evidence="2 11" id="KW-0696">RNA-directed RNA polymerase</keyword>